<dbReference type="Gene3D" id="2.40.128.640">
    <property type="match status" value="1"/>
</dbReference>
<organism evidence="1 2">
    <name type="scientific">Acinetobacter gerneri</name>
    <dbReference type="NCBI Taxonomy" id="202952"/>
    <lineage>
        <taxon>Bacteria</taxon>
        <taxon>Pseudomonadati</taxon>
        <taxon>Pseudomonadota</taxon>
        <taxon>Gammaproteobacteria</taxon>
        <taxon>Moraxellales</taxon>
        <taxon>Moraxellaceae</taxon>
        <taxon>Acinetobacter</taxon>
    </lineage>
</organism>
<dbReference type="AlphaFoldDB" id="A0AAW8JIP1"/>
<proteinExistence type="predicted"/>
<dbReference type="PROSITE" id="PS51257">
    <property type="entry name" value="PROKAR_LIPOPROTEIN"/>
    <property type="match status" value="1"/>
</dbReference>
<dbReference type="GeneID" id="84209269"/>
<gene>
    <name evidence="1" type="ORF">RFH51_10545</name>
</gene>
<comment type="caution">
    <text evidence="1">The sequence shown here is derived from an EMBL/GenBank/DDBJ whole genome shotgun (WGS) entry which is preliminary data.</text>
</comment>
<name>A0AAW8JIP1_9GAMM</name>
<dbReference type="Proteomes" id="UP001243195">
    <property type="component" value="Unassembled WGS sequence"/>
</dbReference>
<dbReference type="InterPro" id="IPR007298">
    <property type="entry name" value="Cu-R_lipoprotein_NlpE"/>
</dbReference>
<protein>
    <submittedName>
        <fullName evidence="1">Copper resistance protein NlpE N-terminal domain-containing protein</fullName>
    </submittedName>
</protein>
<sequence>MKKTLLTSFILASVSFGCSESNDVSKNEKSSAKIKVVSDPKMQAWVGHYTAVTPCANCVTRCEGCEGIGIDLKINADQSFVFERTDNNADTKPVVFMGRFRFIDPDKRKIELMGVSDKHKFALSEGSIEVIDTKTERFFDSEDEFLLDKLT</sequence>
<reference evidence="1" key="1">
    <citation type="submission" date="2023-08" db="EMBL/GenBank/DDBJ databases">
        <title>Emergence of clinically-relevant ST2 carbapenem-resistant Acinetobacter baumannii strains in hospital sewages in Zhejiang, East of China.</title>
        <authorList>
            <person name="Kaichao C."/>
            <person name="Zhang R."/>
        </authorList>
    </citation>
    <scope>NUCLEOTIDE SEQUENCE</scope>
    <source>
        <strain evidence="1">M-SY-60</strain>
    </source>
</reference>
<accession>A0AAW8JIP1</accession>
<evidence type="ECO:0000313" key="1">
    <source>
        <dbReference type="EMBL" id="MDQ9071897.1"/>
    </source>
</evidence>
<evidence type="ECO:0000313" key="2">
    <source>
        <dbReference type="Proteomes" id="UP001243195"/>
    </source>
</evidence>
<dbReference type="RefSeq" id="WP_004861943.1">
    <property type="nucleotide sequence ID" value="NZ_BBLI01000028.1"/>
</dbReference>
<dbReference type="EMBL" id="JAVIDA010000012">
    <property type="protein sequence ID" value="MDQ9071897.1"/>
    <property type="molecule type" value="Genomic_DNA"/>
</dbReference>
<dbReference type="Pfam" id="PF04170">
    <property type="entry name" value="NlpE"/>
    <property type="match status" value="1"/>
</dbReference>